<dbReference type="STRING" id="4232.A0A251V9G0"/>
<dbReference type="EMBL" id="CM007892">
    <property type="protein sequence ID" value="OTG32240.1"/>
    <property type="molecule type" value="Genomic_DNA"/>
</dbReference>
<dbReference type="GO" id="GO:0051321">
    <property type="term" value="P:meiotic cell cycle"/>
    <property type="evidence" value="ECO:0000318"/>
    <property type="project" value="GO_Central"/>
</dbReference>
<dbReference type="AlphaFoldDB" id="A0A251V9G0"/>
<dbReference type="GO" id="GO:0006289">
    <property type="term" value="P:nucleotide-excision repair"/>
    <property type="evidence" value="ECO:0000318"/>
    <property type="project" value="GO_Central"/>
</dbReference>
<dbReference type="CDD" id="cd04481">
    <property type="entry name" value="RPA1_DBD_B_like"/>
    <property type="match status" value="1"/>
</dbReference>
<dbReference type="OMA" id="ARLFIIC"/>
<accession>A0A251V9G0</accession>
<dbReference type="SUPFAM" id="SSF50249">
    <property type="entry name" value="Nucleic acid-binding proteins"/>
    <property type="match status" value="2"/>
</dbReference>
<protein>
    <submittedName>
        <fullName evidence="1 2">Replication protein A, OB</fullName>
    </submittedName>
</protein>
<dbReference type="Gene3D" id="2.40.50.140">
    <property type="entry name" value="Nucleic acid-binding proteins"/>
    <property type="match status" value="3"/>
</dbReference>
<name>A0A251V9G0_HELAN</name>
<dbReference type="Proteomes" id="UP000215914">
    <property type="component" value="Chromosome 3"/>
</dbReference>
<dbReference type="GO" id="GO:0043047">
    <property type="term" value="F:single-stranded telomeric DNA binding"/>
    <property type="evidence" value="ECO:0000318"/>
    <property type="project" value="GO_Central"/>
</dbReference>
<dbReference type="EMBL" id="MNCJ02000327">
    <property type="protein sequence ID" value="KAF5778445.1"/>
    <property type="molecule type" value="Genomic_DNA"/>
</dbReference>
<evidence type="ECO:0000313" key="3">
    <source>
        <dbReference type="Proteomes" id="UP000215914"/>
    </source>
</evidence>
<evidence type="ECO:0000313" key="2">
    <source>
        <dbReference type="EMBL" id="OTG32240.1"/>
    </source>
</evidence>
<evidence type="ECO:0000313" key="1">
    <source>
        <dbReference type="EMBL" id="KAF5778445.1"/>
    </source>
</evidence>
<dbReference type="PANTHER" id="PTHR47165:SF4">
    <property type="entry name" value="OS03G0429900 PROTEIN"/>
    <property type="match status" value="1"/>
</dbReference>
<sequence length="544" mass="61662">MLIPPIIPSKLRSYLCGIKKMNGYDNQIYRVDMLLMDEEGAFIQCSCLHKLFKRFLKFLVVDDCLLIHKPSLAKDTTKIKVTGKDQKLSFYAFTSVLKTDNWFGPRYLFKFTDFKSVLSKKIEVNTPIDFIGYLVVSYPIEDANRKDGSKTKQMTITLKDLEDQKISVTLWENYAITLSNYMNDKNRPAHVVILVHFGTVNIYQGKVGLTNMFEASRVFINSDIHEIKEFKDRYLEKEFSKSSSSKQSCSQVISNTEDEFLNAEDFVLTGFIASIDVEKKVIIVGTVIAISNDKPWYYLSCNVCKKQIEEKTELVERDDGSFDVLDDKSFECINPDCDAVDIVPIPLRVQDSTGTISCTLFDYEAIKLLKKTSKELLDIYSKVDTSTEGSFQSLPSEFDVLLNKKFAFQIKISNFNITNQVENYGISMLSYDEDLLSALEKKWKLNESDFSESNVQSLSDSVGNVKGLGKFQESQSVMGDSVTPDPIDGSDQDATKFENIKRNLEDAYDVDAVDSSSTKRRNSPGKVEINDAVGLDLLTPKIEK</sequence>
<organism evidence="2 3">
    <name type="scientific">Helianthus annuus</name>
    <name type="common">Common sunflower</name>
    <dbReference type="NCBI Taxonomy" id="4232"/>
    <lineage>
        <taxon>Eukaryota</taxon>
        <taxon>Viridiplantae</taxon>
        <taxon>Streptophyta</taxon>
        <taxon>Embryophyta</taxon>
        <taxon>Tracheophyta</taxon>
        <taxon>Spermatophyta</taxon>
        <taxon>Magnoliopsida</taxon>
        <taxon>eudicotyledons</taxon>
        <taxon>Gunneridae</taxon>
        <taxon>Pentapetalae</taxon>
        <taxon>asterids</taxon>
        <taxon>campanulids</taxon>
        <taxon>Asterales</taxon>
        <taxon>Asteraceae</taxon>
        <taxon>Asteroideae</taxon>
        <taxon>Heliantheae alliance</taxon>
        <taxon>Heliantheae</taxon>
        <taxon>Helianthus</taxon>
    </lineage>
</organism>
<reference evidence="1" key="3">
    <citation type="submission" date="2020-06" db="EMBL/GenBank/DDBJ databases">
        <title>Helianthus annuus Genome sequencing and assembly Release 2.</title>
        <authorList>
            <person name="Gouzy J."/>
            <person name="Langlade N."/>
            <person name="Munos S."/>
        </authorList>
    </citation>
    <scope>NUCLEOTIDE SEQUENCE</scope>
    <source>
        <tissue evidence="1">Leaves</tissue>
    </source>
</reference>
<dbReference type="GO" id="GO:0003684">
    <property type="term" value="F:damaged DNA binding"/>
    <property type="evidence" value="ECO:0000318"/>
    <property type="project" value="GO_Central"/>
</dbReference>
<proteinExistence type="predicted"/>
<reference evidence="1 3" key="1">
    <citation type="journal article" date="2017" name="Nature">
        <title>The sunflower genome provides insights into oil metabolism, flowering and Asterid evolution.</title>
        <authorList>
            <person name="Badouin H."/>
            <person name="Gouzy J."/>
            <person name="Grassa C.J."/>
            <person name="Murat F."/>
            <person name="Staton S.E."/>
            <person name="Cottret L."/>
            <person name="Lelandais-Briere C."/>
            <person name="Owens G.L."/>
            <person name="Carrere S."/>
            <person name="Mayjonade B."/>
            <person name="Legrand L."/>
            <person name="Gill N."/>
            <person name="Kane N.C."/>
            <person name="Bowers J.E."/>
            <person name="Hubner S."/>
            <person name="Bellec A."/>
            <person name="Berard A."/>
            <person name="Berges H."/>
            <person name="Blanchet N."/>
            <person name="Boniface M.C."/>
            <person name="Brunel D."/>
            <person name="Catrice O."/>
            <person name="Chaidir N."/>
            <person name="Claudel C."/>
            <person name="Donnadieu C."/>
            <person name="Faraut T."/>
            <person name="Fievet G."/>
            <person name="Helmstetter N."/>
            <person name="King M."/>
            <person name="Knapp S.J."/>
            <person name="Lai Z."/>
            <person name="Le Paslier M.C."/>
            <person name="Lippi Y."/>
            <person name="Lorenzon L."/>
            <person name="Mandel J.R."/>
            <person name="Marage G."/>
            <person name="Marchand G."/>
            <person name="Marquand E."/>
            <person name="Bret-Mestries E."/>
            <person name="Morien E."/>
            <person name="Nambeesan S."/>
            <person name="Nguyen T."/>
            <person name="Pegot-Espagnet P."/>
            <person name="Pouilly N."/>
            <person name="Raftis F."/>
            <person name="Sallet E."/>
            <person name="Schiex T."/>
            <person name="Thomas J."/>
            <person name="Vandecasteele C."/>
            <person name="Vares D."/>
            <person name="Vear F."/>
            <person name="Vautrin S."/>
            <person name="Crespi M."/>
            <person name="Mangin B."/>
            <person name="Burke J.M."/>
            <person name="Salse J."/>
            <person name="Munos S."/>
            <person name="Vincourt P."/>
            <person name="Rieseberg L.H."/>
            <person name="Langlade N.B."/>
        </authorList>
    </citation>
    <scope>NUCLEOTIDE SEQUENCE [LARGE SCALE GENOMIC DNA]</scope>
    <source>
        <strain evidence="3">cv. SF193</strain>
        <tissue evidence="1">Leaves</tissue>
    </source>
</reference>
<dbReference type="GO" id="GO:0005662">
    <property type="term" value="C:DNA replication factor A complex"/>
    <property type="evidence" value="ECO:0000318"/>
    <property type="project" value="GO_Central"/>
</dbReference>
<dbReference type="GO" id="GO:0006260">
    <property type="term" value="P:DNA replication"/>
    <property type="evidence" value="ECO:0000318"/>
    <property type="project" value="GO_Central"/>
</dbReference>
<dbReference type="Gramene" id="mRNA:HanXRQr2_Chr12g0547551">
    <property type="protein sequence ID" value="mRNA:HanXRQr2_Chr12g0547551"/>
    <property type="gene ID" value="HanXRQr2_Chr12g0547551"/>
</dbReference>
<dbReference type="GO" id="GO:0000724">
    <property type="term" value="P:double-strand break repair via homologous recombination"/>
    <property type="evidence" value="ECO:0000318"/>
    <property type="project" value="GO_Central"/>
</dbReference>
<dbReference type="InterPro" id="IPR012340">
    <property type="entry name" value="NA-bd_OB-fold"/>
</dbReference>
<dbReference type="GO" id="GO:0007004">
    <property type="term" value="P:telomere maintenance via telomerase"/>
    <property type="evidence" value="ECO:0000318"/>
    <property type="project" value="GO_Central"/>
</dbReference>
<gene>
    <name evidence="2" type="ORF">HannXRQ_Chr03g0084461</name>
    <name evidence="1" type="ORF">HanXRQr2_Chr12g0547551</name>
</gene>
<dbReference type="PANTHER" id="PTHR47165">
    <property type="entry name" value="OS03G0429900 PROTEIN"/>
    <property type="match status" value="1"/>
</dbReference>
<dbReference type="InParanoid" id="A0A251V9G0"/>
<reference evidence="2" key="2">
    <citation type="submission" date="2017-02" db="EMBL/GenBank/DDBJ databases">
        <title>Sunflower complete genome.</title>
        <authorList>
            <person name="Langlade N."/>
            <person name="Munos S."/>
        </authorList>
    </citation>
    <scope>NUCLEOTIDE SEQUENCE [LARGE SCALE GENOMIC DNA]</scope>
    <source>
        <tissue evidence="2">Leaves</tissue>
    </source>
</reference>
<keyword evidence="3" id="KW-1185">Reference proteome</keyword>